<reference evidence="4 5" key="1">
    <citation type="submission" date="2009-11" db="EMBL/GenBank/DDBJ databases">
        <title>Annotation of Allomyces macrogynus ATCC 38327.</title>
        <authorList>
            <consortium name="The Broad Institute Genome Sequencing Platform"/>
            <person name="Russ C."/>
            <person name="Cuomo C."/>
            <person name="Burger G."/>
            <person name="Gray M.W."/>
            <person name="Holland P.W.H."/>
            <person name="King N."/>
            <person name="Lang F.B.F."/>
            <person name="Roger A.J."/>
            <person name="Ruiz-Trillo I."/>
            <person name="Young S.K."/>
            <person name="Zeng Q."/>
            <person name="Gargeya S."/>
            <person name="Fitzgerald M."/>
            <person name="Haas B."/>
            <person name="Abouelleil A."/>
            <person name="Alvarado L."/>
            <person name="Arachchi H.M."/>
            <person name="Berlin A."/>
            <person name="Chapman S.B."/>
            <person name="Gearin G."/>
            <person name="Goldberg J."/>
            <person name="Griggs A."/>
            <person name="Gujja S."/>
            <person name="Hansen M."/>
            <person name="Heiman D."/>
            <person name="Howarth C."/>
            <person name="Larimer J."/>
            <person name="Lui A."/>
            <person name="MacDonald P.J.P."/>
            <person name="McCowen C."/>
            <person name="Montmayeur A."/>
            <person name="Murphy C."/>
            <person name="Neiman D."/>
            <person name="Pearson M."/>
            <person name="Priest M."/>
            <person name="Roberts A."/>
            <person name="Saif S."/>
            <person name="Shea T."/>
            <person name="Sisk P."/>
            <person name="Stolte C."/>
            <person name="Sykes S."/>
            <person name="Wortman J."/>
            <person name="Nusbaum C."/>
            <person name="Birren B."/>
        </authorList>
    </citation>
    <scope>NUCLEOTIDE SEQUENCE [LARGE SCALE GENOMIC DNA]</scope>
    <source>
        <strain evidence="4 5">ATCC 38327</strain>
    </source>
</reference>
<reference evidence="5" key="2">
    <citation type="submission" date="2009-11" db="EMBL/GenBank/DDBJ databases">
        <title>The Genome Sequence of Allomyces macrogynus strain ATCC 38327.</title>
        <authorList>
            <consortium name="The Broad Institute Genome Sequencing Platform"/>
            <person name="Russ C."/>
            <person name="Cuomo C."/>
            <person name="Shea T."/>
            <person name="Young S.K."/>
            <person name="Zeng Q."/>
            <person name="Koehrsen M."/>
            <person name="Haas B."/>
            <person name="Borodovsky M."/>
            <person name="Guigo R."/>
            <person name="Alvarado L."/>
            <person name="Berlin A."/>
            <person name="Borenstein D."/>
            <person name="Chen Z."/>
            <person name="Engels R."/>
            <person name="Freedman E."/>
            <person name="Gellesch M."/>
            <person name="Goldberg J."/>
            <person name="Griggs A."/>
            <person name="Gujja S."/>
            <person name="Heiman D."/>
            <person name="Hepburn T."/>
            <person name="Howarth C."/>
            <person name="Jen D."/>
            <person name="Larson L."/>
            <person name="Lewis B."/>
            <person name="Mehta T."/>
            <person name="Park D."/>
            <person name="Pearson M."/>
            <person name="Roberts A."/>
            <person name="Saif S."/>
            <person name="Shenoy N."/>
            <person name="Sisk P."/>
            <person name="Stolte C."/>
            <person name="Sykes S."/>
            <person name="Walk T."/>
            <person name="White J."/>
            <person name="Yandava C."/>
            <person name="Burger G."/>
            <person name="Gray M.W."/>
            <person name="Holland P.W.H."/>
            <person name="King N."/>
            <person name="Lang F.B.F."/>
            <person name="Roger A.J."/>
            <person name="Ruiz-Trillo I."/>
            <person name="Lander E."/>
            <person name="Nusbaum C."/>
        </authorList>
    </citation>
    <scope>NUCLEOTIDE SEQUENCE [LARGE SCALE GENOMIC DNA]</scope>
    <source>
        <strain evidence="5">ATCC 38327</strain>
    </source>
</reference>
<evidence type="ECO:0000313" key="4">
    <source>
        <dbReference type="EMBL" id="KNE65180.1"/>
    </source>
</evidence>
<evidence type="ECO:0000256" key="2">
    <source>
        <dbReference type="ARBA" id="ARBA00022980"/>
    </source>
</evidence>
<comment type="similarity">
    <text evidence="1">Belongs to the eukaryotic ribosomal protein eL31 family.</text>
</comment>
<dbReference type="EMBL" id="GG745346">
    <property type="protein sequence ID" value="KNE65180.1"/>
    <property type="molecule type" value="Genomic_DNA"/>
</dbReference>
<gene>
    <name evidence="4" type="ORF">AMAG_10832</name>
</gene>
<proteinExistence type="inferred from homology"/>
<dbReference type="PANTHER" id="PTHR10956:SF0">
    <property type="entry name" value="60S RIBOSOMAL PROTEIN L31"/>
    <property type="match status" value="1"/>
</dbReference>
<dbReference type="CDD" id="cd00463">
    <property type="entry name" value="Ribosomal_L31e"/>
    <property type="match status" value="1"/>
</dbReference>
<evidence type="ECO:0000313" key="5">
    <source>
        <dbReference type="Proteomes" id="UP000054350"/>
    </source>
</evidence>
<organism evidence="4 5">
    <name type="scientific">Allomyces macrogynus (strain ATCC 38327)</name>
    <name type="common">Allomyces javanicus var. macrogynus</name>
    <dbReference type="NCBI Taxonomy" id="578462"/>
    <lineage>
        <taxon>Eukaryota</taxon>
        <taxon>Fungi</taxon>
        <taxon>Fungi incertae sedis</taxon>
        <taxon>Blastocladiomycota</taxon>
        <taxon>Blastocladiomycetes</taxon>
        <taxon>Blastocladiales</taxon>
        <taxon>Blastocladiaceae</taxon>
        <taxon>Allomyces</taxon>
    </lineage>
</organism>
<dbReference type="VEuPathDB" id="FungiDB:AMAG_10832"/>
<dbReference type="FunFam" id="3.10.440.10:FF:000001">
    <property type="entry name" value="60S ribosomal protein L31"/>
    <property type="match status" value="1"/>
</dbReference>
<evidence type="ECO:0008006" key="6">
    <source>
        <dbReference type="Google" id="ProtNLM"/>
    </source>
</evidence>
<dbReference type="InterPro" id="IPR000054">
    <property type="entry name" value="Ribosomal_eL31"/>
</dbReference>
<dbReference type="GO" id="GO:0003735">
    <property type="term" value="F:structural constituent of ribosome"/>
    <property type="evidence" value="ECO:0007669"/>
    <property type="project" value="InterPro"/>
</dbReference>
<evidence type="ECO:0000256" key="3">
    <source>
        <dbReference type="ARBA" id="ARBA00023274"/>
    </source>
</evidence>
<dbReference type="InterPro" id="IPR023621">
    <property type="entry name" value="Ribosomal_eL31_dom_sf"/>
</dbReference>
<dbReference type="OMA" id="EVWKQGI"/>
<dbReference type="GO" id="GO:0022625">
    <property type="term" value="C:cytosolic large ribosomal subunit"/>
    <property type="evidence" value="ECO:0007669"/>
    <property type="project" value="TreeGrafter"/>
</dbReference>
<dbReference type="STRING" id="578462.A0A0L0SS32"/>
<keyword evidence="2" id="KW-0689">Ribosomal protein</keyword>
<dbReference type="SMART" id="SM01380">
    <property type="entry name" value="Ribosomal_L31e"/>
    <property type="match status" value="1"/>
</dbReference>
<dbReference type="PROSITE" id="PS01144">
    <property type="entry name" value="RIBOSOMAL_L31E"/>
    <property type="match status" value="1"/>
</dbReference>
<dbReference type="PANTHER" id="PTHR10956">
    <property type="entry name" value="60S RIBOSOMAL PROTEIN L31"/>
    <property type="match status" value="1"/>
</dbReference>
<sequence length="131" mass="14913">MPLRCQREQIKMVKPTGKRSTTEDIVTREYTIHLHRMVHGTSFKKRAPKAIKAIREFAAKAMGTKDVRLAPELNVAVWNKGVKTVPHRIRVRISRKRNDAEDAKEKLYALVSHVPVESFKGLNTVAVEETA</sequence>
<dbReference type="Pfam" id="PF01198">
    <property type="entry name" value="Ribosomal_L31e"/>
    <property type="match status" value="1"/>
</dbReference>
<dbReference type="GO" id="GO:0030684">
    <property type="term" value="C:preribosome"/>
    <property type="evidence" value="ECO:0007669"/>
    <property type="project" value="EnsemblFungi"/>
</dbReference>
<keyword evidence="3" id="KW-0687">Ribonucleoprotein</keyword>
<dbReference type="SUPFAM" id="SSF54575">
    <property type="entry name" value="Ribosomal protein L31e"/>
    <property type="match status" value="1"/>
</dbReference>
<dbReference type="Proteomes" id="UP000054350">
    <property type="component" value="Unassembled WGS sequence"/>
</dbReference>
<dbReference type="InterPro" id="IPR020052">
    <property type="entry name" value="Ribosomal_eL31_CS"/>
</dbReference>
<keyword evidence="5" id="KW-1185">Reference proteome</keyword>
<dbReference type="AlphaFoldDB" id="A0A0L0SS32"/>
<name>A0A0L0SS32_ALLM3</name>
<evidence type="ECO:0000256" key="1">
    <source>
        <dbReference type="ARBA" id="ARBA00010808"/>
    </source>
</evidence>
<protein>
    <recommendedName>
        <fullName evidence="6">60S ribosomal protein L31</fullName>
    </recommendedName>
</protein>
<accession>A0A0L0SS32</accession>
<dbReference type="eggNOG" id="KOG0893">
    <property type="taxonomic scope" value="Eukaryota"/>
</dbReference>
<dbReference type="Gene3D" id="3.10.440.10">
    <property type="match status" value="1"/>
</dbReference>
<dbReference type="GO" id="GO:0002181">
    <property type="term" value="P:cytoplasmic translation"/>
    <property type="evidence" value="ECO:0007669"/>
    <property type="project" value="TreeGrafter"/>
</dbReference>
<dbReference type="OrthoDB" id="9739313at2759"/>